<gene>
    <name evidence="2" type="ORF">AVDCRST_MAG93-7314</name>
</gene>
<name>A0A6J4MB93_9CHLR</name>
<reference evidence="2" key="1">
    <citation type="submission" date="2020-02" db="EMBL/GenBank/DDBJ databases">
        <authorList>
            <person name="Meier V. D."/>
        </authorList>
    </citation>
    <scope>NUCLEOTIDE SEQUENCE</scope>
    <source>
        <strain evidence="2">AVDCRST_MAG93</strain>
    </source>
</reference>
<sequence>MRQGVRHELRTGARAKGLVERNGSQHIVAGPDPTFARERAMTSYPSSTPCRLS</sequence>
<feature type="compositionally biased region" description="Basic and acidic residues" evidence="1">
    <location>
        <begin position="1"/>
        <end position="11"/>
    </location>
</feature>
<feature type="region of interest" description="Disordered" evidence="1">
    <location>
        <begin position="1"/>
        <end position="35"/>
    </location>
</feature>
<protein>
    <submittedName>
        <fullName evidence="2">Uncharacterized protein</fullName>
    </submittedName>
</protein>
<dbReference type="AlphaFoldDB" id="A0A6J4MB93"/>
<dbReference type="EMBL" id="CADCTR010002468">
    <property type="protein sequence ID" value="CAA9355097.1"/>
    <property type="molecule type" value="Genomic_DNA"/>
</dbReference>
<evidence type="ECO:0000256" key="1">
    <source>
        <dbReference type="SAM" id="MobiDB-lite"/>
    </source>
</evidence>
<organism evidence="2">
    <name type="scientific">uncultured Chloroflexia bacterium</name>
    <dbReference type="NCBI Taxonomy" id="1672391"/>
    <lineage>
        <taxon>Bacteria</taxon>
        <taxon>Bacillati</taxon>
        <taxon>Chloroflexota</taxon>
        <taxon>Chloroflexia</taxon>
        <taxon>environmental samples</taxon>
    </lineage>
</organism>
<proteinExistence type="predicted"/>
<accession>A0A6J4MB93</accession>
<evidence type="ECO:0000313" key="2">
    <source>
        <dbReference type="EMBL" id="CAA9355097.1"/>
    </source>
</evidence>